<evidence type="ECO:0000259" key="1">
    <source>
        <dbReference type="PROSITE" id="PS51301"/>
    </source>
</evidence>
<dbReference type="Pfam" id="PF04383">
    <property type="entry name" value="KilA-N"/>
    <property type="match status" value="1"/>
</dbReference>
<dbReference type="EMBL" id="BK059097">
    <property type="protein sequence ID" value="DAE29672.1"/>
    <property type="molecule type" value="Genomic_DNA"/>
</dbReference>
<reference evidence="2" key="1">
    <citation type="journal article" date="2021" name="Proc. Natl. Acad. Sci. U.S.A.">
        <title>A Catalog of Tens of Thousands of Viruses from Human Metagenomes Reveals Hidden Associations with Chronic Diseases.</title>
        <authorList>
            <person name="Tisza M.J."/>
            <person name="Buck C.B."/>
        </authorList>
    </citation>
    <scope>NUCLEOTIDE SEQUENCE</scope>
    <source>
        <strain evidence="2">CtJLD79</strain>
    </source>
</reference>
<protein>
    <submittedName>
        <fullName evidence="2">KilA-N domain</fullName>
    </submittedName>
</protein>
<sequence>MAAKKSISSTLHASGVEISMLTSVGDQTDYISLTDIAKYQDPENPRYIIQNWMRNRNTLEFLGVWEELNNPDFNRVEFDAVKNEAGKNSFVMTPTKWVSLTKAIGILSKTGRYGGGTFAHTDIAFEFASWVSPEFKLYIIKDYQRLKQDESHQLELEWNVKRILSKANYRIHTDAIKENLIPPELPAYRQGYVYADEADVLNVALFGQTAKQWRAANQGKPGNIRDYATIEQLIVLTNLENANALFIRQGMEQPERLVHLHELAVYQLKTFTGSKSVQELEALHDHPKLPEI</sequence>
<dbReference type="PROSITE" id="PS51301">
    <property type="entry name" value="KILA_N"/>
    <property type="match status" value="1"/>
</dbReference>
<organism evidence="2">
    <name type="scientific">virus sp. ctJLD79</name>
    <dbReference type="NCBI Taxonomy" id="2827987"/>
    <lineage>
        <taxon>Viruses</taxon>
    </lineage>
</organism>
<name>A0A8S5RE56_9VIRU</name>
<proteinExistence type="predicted"/>
<accession>A0A8S5RE56</accession>
<dbReference type="InterPro" id="IPR018004">
    <property type="entry name" value="KilA/APSES_HTH"/>
</dbReference>
<evidence type="ECO:0000313" key="2">
    <source>
        <dbReference type="EMBL" id="DAE29672.1"/>
    </source>
</evidence>
<dbReference type="InterPro" id="IPR017880">
    <property type="entry name" value="KilA_N"/>
</dbReference>
<dbReference type="SMART" id="SM01252">
    <property type="entry name" value="KilA-N"/>
    <property type="match status" value="1"/>
</dbReference>
<feature type="domain" description="KilA-N" evidence="1">
    <location>
        <begin position="7"/>
        <end position="146"/>
    </location>
</feature>